<gene>
    <name evidence="12" type="primary">Nep2_1</name>
    <name evidence="12" type="ORF">FJT64_002149</name>
</gene>
<feature type="compositionally biased region" description="Polar residues" evidence="8">
    <location>
        <begin position="13"/>
        <end position="23"/>
    </location>
</feature>
<dbReference type="InterPro" id="IPR024079">
    <property type="entry name" value="MetalloPept_cat_dom_sf"/>
</dbReference>
<keyword evidence="13" id="KW-1185">Reference proteome</keyword>
<dbReference type="GO" id="GO:0016485">
    <property type="term" value="P:protein processing"/>
    <property type="evidence" value="ECO:0007669"/>
    <property type="project" value="TreeGrafter"/>
</dbReference>
<keyword evidence="9" id="KW-0812">Transmembrane</keyword>
<dbReference type="Pfam" id="PF01431">
    <property type="entry name" value="Peptidase_M13"/>
    <property type="match status" value="1"/>
</dbReference>
<dbReference type="InterPro" id="IPR042089">
    <property type="entry name" value="Peptidase_M13_dom_2"/>
</dbReference>
<keyword evidence="3" id="KW-0645">Protease</keyword>
<evidence type="ECO:0000313" key="13">
    <source>
        <dbReference type="Proteomes" id="UP000440578"/>
    </source>
</evidence>
<dbReference type="Gene3D" id="3.40.390.10">
    <property type="entry name" value="Collagenase (Catalytic Domain)"/>
    <property type="match status" value="2"/>
</dbReference>
<dbReference type="Gene3D" id="1.10.1380.10">
    <property type="entry name" value="Neutral endopeptidase , domain2"/>
    <property type="match status" value="1"/>
</dbReference>
<dbReference type="PROSITE" id="PS51885">
    <property type="entry name" value="NEPRILYSIN"/>
    <property type="match status" value="2"/>
</dbReference>
<feature type="domain" description="Peptidase M13 N-terminal" evidence="11">
    <location>
        <begin position="290"/>
        <end position="481"/>
    </location>
</feature>
<reference evidence="12 13" key="1">
    <citation type="submission" date="2019-07" db="EMBL/GenBank/DDBJ databases">
        <title>Draft genome assembly of a fouling barnacle, Amphibalanus amphitrite (Darwin, 1854): The first reference genome for Thecostraca.</title>
        <authorList>
            <person name="Kim W."/>
        </authorList>
    </citation>
    <scope>NUCLEOTIDE SEQUENCE [LARGE SCALE GENOMIC DNA]</scope>
    <source>
        <strain evidence="12">SNU_AA5</strain>
        <tissue evidence="12">Soma without cirri and trophi</tissue>
    </source>
</reference>
<evidence type="ECO:0000313" key="12">
    <source>
        <dbReference type="EMBL" id="KAF0308515.1"/>
    </source>
</evidence>
<feature type="compositionally biased region" description="Basic and acidic residues" evidence="8">
    <location>
        <begin position="1"/>
        <end position="12"/>
    </location>
</feature>
<dbReference type="InterPro" id="IPR008753">
    <property type="entry name" value="Peptidase_M13_N"/>
</dbReference>
<dbReference type="Proteomes" id="UP000440578">
    <property type="component" value="Unassembled WGS sequence"/>
</dbReference>
<keyword evidence="7" id="KW-0482">Metalloprotease</keyword>
<evidence type="ECO:0000256" key="1">
    <source>
        <dbReference type="ARBA" id="ARBA00001947"/>
    </source>
</evidence>
<dbReference type="InterPro" id="IPR018497">
    <property type="entry name" value="Peptidase_M13_C"/>
</dbReference>
<keyword evidence="9" id="KW-0472">Membrane</keyword>
<comment type="similarity">
    <text evidence="2">Belongs to the peptidase M13 family.</text>
</comment>
<evidence type="ECO:0000256" key="6">
    <source>
        <dbReference type="ARBA" id="ARBA00022833"/>
    </source>
</evidence>
<dbReference type="EMBL" id="VIIS01000481">
    <property type="protein sequence ID" value="KAF0308515.1"/>
    <property type="molecule type" value="Genomic_DNA"/>
</dbReference>
<comment type="caution">
    <text evidence="12">The sequence shown here is derived from an EMBL/GenBank/DDBJ whole genome shotgun (WGS) entry which is preliminary data.</text>
</comment>
<dbReference type="AlphaFoldDB" id="A0A6A4WNU4"/>
<feature type="transmembrane region" description="Helical" evidence="9">
    <location>
        <begin position="42"/>
        <end position="65"/>
    </location>
</feature>
<evidence type="ECO:0000256" key="9">
    <source>
        <dbReference type="SAM" id="Phobius"/>
    </source>
</evidence>
<feature type="domain" description="Peptidase M13 C-terminal" evidence="10">
    <location>
        <begin position="542"/>
        <end position="748"/>
    </location>
</feature>
<keyword evidence="6" id="KW-0862">Zinc</keyword>
<dbReference type="GO" id="GO:0046872">
    <property type="term" value="F:metal ion binding"/>
    <property type="evidence" value="ECO:0007669"/>
    <property type="project" value="UniProtKB-KW"/>
</dbReference>
<evidence type="ECO:0000256" key="5">
    <source>
        <dbReference type="ARBA" id="ARBA00022801"/>
    </source>
</evidence>
<keyword evidence="9" id="KW-1133">Transmembrane helix</keyword>
<name>A0A6A4WNU4_AMPAM</name>
<evidence type="ECO:0000256" key="7">
    <source>
        <dbReference type="ARBA" id="ARBA00023049"/>
    </source>
</evidence>
<evidence type="ECO:0000256" key="8">
    <source>
        <dbReference type="SAM" id="MobiDB-lite"/>
    </source>
</evidence>
<evidence type="ECO:0000259" key="10">
    <source>
        <dbReference type="Pfam" id="PF01431"/>
    </source>
</evidence>
<dbReference type="PANTHER" id="PTHR11733:SF224">
    <property type="entry name" value="NEPRILYSIN-2"/>
    <property type="match status" value="1"/>
</dbReference>
<dbReference type="GO" id="GO:0005886">
    <property type="term" value="C:plasma membrane"/>
    <property type="evidence" value="ECO:0007669"/>
    <property type="project" value="TreeGrafter"/>
</dbReference>
<proteinExistence type="inferred from homology"/>
<dbReference type="SUPFAM" id="SSF55486">
    <property type="entry name" value="Metalloproteases ('zincins'), catalytic domain"/>
    <property type="match status" value="2"/>
</dbReference>
<keyword evidence="5" id="KW-0378">Hydrolase</keyword>
<keyword evidence="4" id="KW-0479">Metal-binding</keyword>
<evidence type="ECO:0000259" key="11">
    <source>
        <dbReference type="Pfam" id="PF05649"/>
    </source>
</evidence>
<dbReference type="OrthoDB" id="6475849at2759"/>
<evidence type="ECO:0000256" key="3">
    <source>
        <dbReference type="ARBA" id="ARBA00022670"/>
    </source>
</evidence>
<feature type="region of interest" description="Disordered" evidence="8">
    <location>
        <begin position="1"/>
        <end position="28"/>
    </location>
</feature>
<protein>
    <submittedName>
        <fullName evidence="12">Neprilysin-2</fullName>
    </submittedName>
</protein>
<dbReference type="GO" id="GO:0004222">
    <property type="term" value="F:metalloendopeptidase activity"/>
    <property type="evidence" value="ECO:0007669"/>
    <property type="project" value="InterPro"/>
</dbReference>
<dbReference type="PRINTS" id="PR00786">
    <property type="entry name" value="NEPRILYSIN"/>
</dbReference>
<evidence type="ECO:0000256" key="2">
    <source>
        <dbReference type="ARBA" id="ARBA00007357"/>
    </source>
</evidence>
<organism evidence="12 13">
    <name type="scientific">Amphibalanus amphitrite</name>
    <name type="common">Striped barnacle</name>
    <name type="synonym">Balanus amphitrite</name>
    <dbReference type="NCBI Taxonomy" id="1232801"/>
    <lineage>
        <taxon>Eukaryota</taxon>
        <taxon>Metazoa</taxon>
        <taxon>Ecdysozoa</taxon>
        <taxon>Arthropoda</taxon>
        <taxon>Crustacea</taxon>
        <taxon>Multicrustacea</taxon>
        <taxon>Cirripedia</taxon>
        <taxon>Thoracica</taxon>
        <taxon>Thoracicalcarea</taxon>
        <taxon>Balanomorpha</taxon>
        <taxon>Balanoidea</taxon>
        <taxon>Balanidae</taxon>
        <taxon>Amphibalaninae</taxon>
        <taxon>Amphibalanus</taxon>
    </lineage>
</organism>
<evidence type="ECO:0000256" key="4">
    <source>
        <dbReference type="ARBA" id="ARBA00022723"/>
    </source>
</evidence>
<dbReference type="PANTHER" id="PTHR11733">
    <property type="entry name" value="ZINC METALLOPROTEASE FAMILY M13 NEPRILYSIN-RELATED"/>
    <property type="match status" value="1"/>
</dbReference>
<accession>A0A6A4WNU4</accession>
<dbReference type="CDD" id="cd08662">
    <property type="entry name" value="M13"/>
    <property type="match status" value="1"/>
</dbReference>
<sequence>MPEKVKPLKTESRTTLTSGNSLGSADRSGSWWARRSGLERRLSLLASVLGLMAVGLAVAVLLVAVSSTPGTGSPDDHVIVRRSISAADSVSQQAAGRSAGAQDICLTKGCVQAACSILNNMDEQVNPCDDFYQFACGSFIKNTVIPSEKTSVSQFSVVSDALKIKMRKLVEAPVATDEPASSRHIKNLFVSCKEKEVIEERGLKPLQDVLEKMEGWPVVEAGATGCWPSTATGRFGYSIDHMFDFSVTADVKNSTWRILDLDQPSLGLPRKYLIKGFNDPDIQAYYKYMISLPAEERRNITKLYNKMTLGDVSKLAPGIPWVDYVNNLLRAAGHQVTADEPVIVDVPDYMRKATKLLEETPKRVQANYMLWRVVYGSVGMLTEEARDVQLEFSAKLTGQTQRKPRWKECLEGVMGSLSLAVGSLYVRNHFDRSARQAALDMVKHIHQEFNIMLGEITWMDNKTKERAKEKSKSINYHIAYPEEILNNTALDMLYDGLFIDDSHYFENNINMSVFGTNYAFKKLREPIDKNDWRTHGSAAVVNAYYSPIENSIMFPAGILQGIFYDFDRPNYMNYGGIGFVIGHEITHGFDDTGRQFDKNGELLDWWEPETKRRFLKGAECMIHQYGNYTVPEIDMKINGIITQGENIADNGGLKEARRAYGRLVQERGRPEQALPGLHQYSPQQMFWLTAANTWCQVVKKQSLKNRILTDSHSPSRARINIPFSNLPQFAADWNCPAGSNMNPVHKCSLNGVVTQDENIADSGGLRLAYRAYRRLAASGPPPQRLPDCRHHRAAGSRPRALPLRPQQIFWLVAANVWCSADRVEHLRNTALNSEHVPNRFRINGPISNMAEFAADFGCRPGSPMSPPDSQRCRVW</sequence>
<dbReference type="InterPro" id="IPR000718">
    <property type="entry name" value="Peptidase_M13"/>
</dbReference>
<dbReference type="Pfam" id="PF05649">
    <property type="entry name" value="Peptidase_M13_N"/>
    <property type="match status" value="1"/>
</dbReference>
<comment type="cofactor">
    <cofactor evidence="1">
        <name>Zn(2+)</name>
        <dbReference type="ChEBI" id="CHEBI:29105"/>
    </cofactor>
</comment>